<reference evidence="5" key="2">
    <citation type="submission" date="2018-05" db="EMBL/GenBank/DDBJ databases">
        <title>OmerRS3 (Oryza meridionalis Reference Sequence Version 3).</title>
        <authorList>
            <person name="Zhang J."/>
            <person name="Kudrna D."/>
            <person name="Lee S."/>
            <person name="Talag J."/>
            <person name="Welchert J."/>
            <person name="Wing R.A."/>
        </authorList>
    </citation>
    <scope>NUCLEOTIDE SEQUENCE [LARGE SCALE GENOMIC DNA]</scope>
    <source>
        <strain evidence="5">cv. OR44</strain>
    </source>
</reference>
<dbReference type="GO" id="GO:0000287">
    <property type="term" value="F:magnesium ion binding"/>
    <property type="evidence" value="ECO:0007669"/>
    <property type="project" value="InterPro"/>
</dbReference>
<dbReference type="Gene3D" id="1.50.10.130">
    <property type="entry name" value="Terpene synthase, N-terminal domain"/>
    <property type="match status" value="1"/>
</dbReference>
<keyword evidence="2" id="KW-0479">Metal-binding</keyword>
<dbReference type="InterPro" id="IPR008949">
    <property type="entry name" value="Isoprenoid_synthase_dom_sf"/>
</dbReference>
<dbReference type="Gene3D" id="1.10.600.10">
    <property type="entry name" value="Farnesyl Diphosphate Synthase"/>
    <property type="match status" value="1"/>
</dbReference>
<dbReference type="Pfam" id="PF03936">
    <property type="entry name" value="Terpene_synth_C"/>
    <property type="match status" value="1"/>
</dbReference>
<dbReference type="HOGENOM" id="CLU_003125_7_2_1"/>
<evidence type="ECO:0000259" key="4">
    <source>
        <dbReference type="Pfam" id="PF03936"/>
    </source>
</evidence>
<feature type="domain" description="Terpene synthase N-terminal" evidence="3">
    <location>
        <begin position="69"/>
        <end position="243"/>
    </location>
</feature>
<dbReference type="EnsemblPlants" id="OMERI05G08160.1">
    <property type="protein sequence ID" value="OMERI05G08160.1"/>
    <property type="gene ID" value="OMERI05G08160"/>
</dbReference>
<dbReference type="Proteomes" id="UP000008021">
    <property type="component" value="Chromosome 5"/>
</dbReference>
<dbReference type="Pfam" id="PF01397">
    <property type="entry name" value="Terpene_synth"/>
    <property type="match status" value="1"/>
</dbReference>
<accession>A0A0E0DP10</accession>
<sequence length="626" mass="71761">MSASSIPLPFFCNGPPVHIRVSHPPAGLLARPDGVRAKGYFRQSNVLRHASGHGIRSGNELASSFEPSVWGDFFINYEPKPLQRSEGWMMEKAEKLKRDVRILFGTCNDIVEKMNLIDAVQRLGIDHLFEEEIGSAISDIKGSEFTSSSLHEVALWFRLLREHGIWVSPDAFRTFKGEDGRFINTGITDEPRGLLSLYNAAHLLIHDEPELEEAISFARHHLELMRGGGGLKPPLADQINRALDLPLPRAYKRTETLHYMLEYGQEEGHNVDLLDLAKLEFNLLQHVHLKELRNFSQWWKNIYGYVQLSYARDRAVESYLWSYVVFYEKDLVLSRMIFAKIFALLVTMDDTYDDYATIEESRKLNEAIQSGRYNLIPPYQTNVLMLAKVISCKLPICLLDRWDESAISLLPEYMTKFYNTLLNNFKEFEAQEDVSGQYRVLRIKKEFQKLSAYYLQEAEWSHQNYKPSFKEQVALSTLSSSMPLLCAITTVGQDDVVTREAFELATQHNSAVLACGKILRFMNDIAAFKSGRKNKGDATSTVECYMNEHKVTSEEAIARIDSIIEDEWKTLNEVRCEHPQLLPAVQRVMNLAISVPFFYNKRSDAYTSSKYLHKIVECLFVTPIPI</sequence>
<organism evidence="5">
    <name type="scientific">Oryza meridionalis</name>
    <dbReference type="NCBI Taxonomy" id="40149"/>
    <lineage>
        <taxon>Eukaryota</taxon>
        <taxon>Viridiplantae</taxon>
        <taxon>Streptophyta</taxon>
        <taxon>Embryophyta</taxon>
        <taxon>Tracheophyta</taxon>
        <taxon>Spermatophyta</taxon>
        <taxon>Magnoliopsida</taxon>
        <taxon>Liliopsida</taxon>
        <taxon>Poales</taxon>
        <taxon>Poaceae</taxon>
        <taxon>BOP clade</taxon>
        <taxon>Oryzoideae</taxon>
        <taxon>Oryzeae</taxon>
        <taxon>Oryzinae</taxon>
        <taxon>Oryza</taxon>
    </lineage>
</organism>
<dbReference type="PANTHER" id="PTHR31225:SF92">
    <property type="entry name" value="OS04G0345400 PROTEIN"/>
    <property type="match status" value="1"/>
</dbReference>
<dbReference type="InterPro" id="IPR044814">
    <property type="entry name" value="Terpene_cyclase_plant_C1"/>
</dbReference>
<dbReference type="SUPFAM" id="SSF48239">
    <property type="entry name" value="Terpenoid cyclases/Protein prenyltransferases"/>
    <property type="match status" value="1"/>
</dbReference>
<dbReference type="InterPro" id="IPR008930">
    <property type="entry name" value="Terpenoid_cyclase/PrenylTrfase"/>
</dbReference>
<evidence type="ECO:0000256" key="2">
    <source>
        <dbReference type="ARBA" id="ARBA00022723"/>
    </source>
</evidence>
<dbReference type="InterPro" id="IPR001906">
    <property type="entry name" value="Terpene_synth_N"/>
</dbReference>
<comment type="cofactor">
    <cofactor evidence="1">
        <name>Mg(2+)</name>
        <dbReference type="ChEBI" id="CHEBI:18420"/>
    </cofactor>
</comment>
<dbReference type="AlphaFoldDB" id="A0A0E0DP10"/>
<keyword evidence="6" id="KW-1185">Reference proteome</keyword>
<dbReference type="SUPFAM" id="SSF48576">
    <property type="entry name" value="Terpenoid synthases"/>
    <property type="match status" value="1"/>
</dbReference>
<dbReference type="STRING" id="40149.A0A0E0DP10"/>
<feature type="domain" description="Terpene synthase metal-binding" evidence="4">
    <location>
        <begin position="305"/>
        <end position="570"/>
    </location>
</feature>
<protein>
    <submittedName>
        <fullName evidence="5">Uncharacterized protein</fullName>
    </submittedName>
</protein>
<dbReference type="CDD" id="cd00684">
    <property type="entry name" value="Terpene_cyclase_plant_C1"/>
    <property type="match status" value="1"/>
</dbReference>
<proteinExistence type="predicted"/>
<evidence type="ECO:0000313" key="6">
    <source>
        <dbReference type="Proteomes" id="UP000008021"/>
    </source>
</evidence>
<dbReference type="InterPro" id="IPR050148">
    <property type="entry name" value="Terpene_synthase-like"/>
</dbReference>
<name>A0A0E0DP10_9ORYZ</name>
<reference evidence="5" key="1">
    <citation type="submission" date="2015-04" db="UniProtKB">
        <authorList>
            <consortium name="EnsemblPlants"/>
        </authorList>
    </citation>
    <scope>IDENTIFICATION</scope>
</reference>
<dbReference type="InterPro" id="IPR036965">
    <property type="entry name" value="Terpene_synth_N_sf"/>
</dbReference>
<evidence type="ECO:0000259" key="3">
    <source>
        <dbReference type="Pfam" id="PF01397"/>
    </source>
</evidence>
<dbReference type="PANTHER" id="PTHR31225">
    <property type="entry name" value="OS04G0344100 PROTEIN-RELATED"/>
    <property type="match status" value="1"/>
</dbReference>
<dbReference type="InterPro" id="IPR005630">
    <property type="entry name" value="Terpene_synthase_metal-bd"/>
</dbReference>
<evidence type="ECO:0000313" key="5">
    <source>
        <dbReference type="EnsemblPlants" id="OMERI05G08160.1"/>
    </source>
</evidence>
<evidence type="ECO:0000256" key="1">
    <source>
        <dbReference type="ARBA" id="ARBA00001946"/>
    </source>
</evidence>
<dbReference type="Gramene" id="OMERI05G08160.1">
    <property type="protein sequence ID" value="OMERI05G08160.1"/>
    <property type="gene ID" value="OMERI05G08160"/>
</dbReference>
<dbReference type="GO" id="GO:0016102">
    <property type="term" value="P:diterpenoid biosynthetic process"/>
    <property type="evidence" value="ECO:0007669"/>
    <property type="project" value="InterPro"/>
</dbReference>
<dbReference type="eggNOG" id="ENOG502QUCN">
    <property type="taxonomic scope" value="Eukaryota"/>
</dbReference>
<dbReference type="GO" id="GO:0010333">
    <property type="term" value="F:terpene synthase activity"/>
    <property type="evidence" value="ECO:0007669"/>
    <property type="project" value="InterPro"/>
</dbReference>